<gene>
    <name evidence="1" type="ORF">TMSB3V08_LOCUS5303</name>
</gene>
<sequence>MTIATVFKMRGGFEGGGEGVTRGTEREEKQLVCKFRNVHYSRLHFWLRTRCHNNSRPRYPMCSQARYRRHNLVNRIRKVKNRSITC</sequence>
<organism evidence="1">
    <name type="scientific">Timema monikensis</name>
    <dbReference type="NCBI Taxonomy" id="170555"/>
    <lineage>
        <taxon>Eukaryota</taxon>
        <taxon>Metazoa</taxon>
        <taxon>Ecdysozoa</taxon>
        <taxon>Arthropoda</taxon>
        <taxon>Hexapoda</taxon>
        <taxon>Insecta</taxon>
        <taxon>Pterygota</taxon>
        <taxon>Neoptera</taxon>
        <taxon>Polyneoptera</taxon>
        <taxon>Phasmatodea</taxon>
        <taxon>Timematodea</taxon>
        <taxon>Timematoidea</taxon>
        <taxon>Timematidae</taxon>
        <taxon>Timema</taxon>
    </lineage>
</organism>
<reference evidence="1" key="1">
    <citation type="submission" date="2020-11" db="EMBL/GenBank/DDBJ databases">
        <authorList>
            <person name="Tran Van P."/>
        </authorList>
    </citation>
    <scope>NUCLEOTIDE SEQUENCE</scope>
</reference>
<dbReference type="EMBL" id="OB793755">
    <property type="protein sequence ID" value="CAD7428499.1"/>
    <property type="molecule type" value="Genomic_DNA"/>
</dbReference>
<protein>
    <submittedName>
        <fullName evidence="1">Uncharacterized protein</fullName>
    </submittedName>
</protein>
<accession>A0A7R9HNB5</accession>
<proteinExistence type="predicted"/>
<name>A0A7R9HNB5_9NEOP</name>
<dbReference type="AlphaFoldDB" id="A0A7R9HNB5"/>
<evidence type="ECO:0000313" key="1">
    <source>
        <dbReference type="EMBL" id="CAD7428499.1"/>
    </source>
</evidence>